<sequence>MKAVVVHAAQHVEIEDRPMPPAPAAGQVLLRLAAGGICGSDLHYAQHGGFGAVRLREPMILGHEVSAYVEAIGEGVTGLVAGQLVAVSPSRPCRACRFCLKGLPNHCENMRFYGSAMPFPHIQGAFREYLLADTGQCCPADGLTPGEAAMAEPLSVALHATRRAGGMLGASVLVTGCGPIGLLAILAARRAGADRIVAADLTDFTLDMARRVGADEVVNLSHAPDGLAAYANGKGTFDVLYECSGANAALNAGIAAMQPRGVILQLGLGGDMTIPMGLLCAREIDLRGCFRFHEEFATAVSLMQKGMIDVRPLITHSLPLAEAISAFDIAADRSRAIKAQIIFDQTEGKTQ</sequence>
<dbReference type="SUPFAM" id="SSF51735">
    <property type="entry name" value="NAD(P)-binding Rossmann-fold domains"/>
    <property type="match status" value="1"/>
</dbReference>
<proteinExistence type="inferred from homology"/>
<accession>A0A533I8T4</accession>
<comment type="caution">
    <text evidence="9">The sequence shown here is derived from an EMBL/GenBank/DDBJ whole genome shotgun (WGS) entry which is preliminary data.</text>
</comment>
<evidence type="ECO:0000313" key="10">
    <source>
        <dbReference type="Proteomes" id="UP000315344"/>
    </source>
</evidence>
<name>A0A533I8T4_PARDE</name>
<evidence type="ECO:0000259" key="7">
    <source>
        <dbReference type="Pfam" id="PF00107"/>
    </source>
</evidence>
<evidence type="ECO:0000256" key="5">
    <source>
        <dbReference type="ARBA" id="ARBA00023002"/>
    </source>
</evidence>
<dbReference type="InterPro" id="IPR013154">
    <property type="entry name" value="ADH-like_N"/>
</dbReference>
<evidence type="ECO:0000256" key="2">
    <source>
        <dbReference type="ARBA" id="ARBA00008072"/>
    </source>
</evidence>
<dbReference type="Pfam" id="PF08240">
    <property type="entry name" value="ADH_N"/>
    <property type="match status" value="1"/>
</dbReference>
<dbReference type="Gene3D" id="3.40.50.720">
    <property type="entry name" value="NAD(P)-binding Rossmann-like Domain"/>
    <property type="match status" value="1"/>
</dbReference>
<keyword evidence="4" id="KW-0862">Zinc</keyword>
<dbReference type="InterPro" id="IPR036291">
    <property type="entry name" value="NAD(P)-bd_dom_sf"/>
</dbReference>
<dbReference type="CDD" id="cd08232">
    <property type="entry name" value="idonate-5-DH"/>
    <property type="match status" value="1"/>
</dbReference>
<dbReference type="AlphaFoldDB" id="A0A533I8T4"/>
<dbReference type="GO" id="GO:0016491">
    <property type="term" value="F:oxidoreductase activity"/>
    <property type="evidence" value="ECO:0007669"/>
    <property type="project" value="UniProtKB-KW"/>
</dbReference>
<keyword evidence="3" id="KW-0479">Metal-binding</keyword>
<dbReference type="FunFam" id="3.40.50.720:FF:000068">
    <property type="entry name" value="Sorbitol dehydrogenase"/>
    <property type="match status" value="1"/>
</dbReference>
<reference evidence="9 10" key="1">
    <citation type="journal article" date="2017" name="Nat. Commun.">
        <title>In situ click chemistry generation of cyclooxygenase-2 inhibitors.</title>
        <authorList>
            <person name="Bhardwaj A."/>
            <person name="Kaur J."/>
            <person name="Wuest M."/>
            <person name="Wuest F."/>
        </authorList>
    </citation>
    <scope>NUCLEOTIDE SEQUENCE [LARGE SCALE GENOMIC DNA]</scope>
    <source>
        <strain evidence="9">S2_012_000_R3_94</strain>
    </source>
</reference>
<comment type="cofactor">
    <cofactor evidence="1">
        <name>Zn(2+)</name>
        <dbReference type="ChEBI" id="CHEBI:29105"/>
    </cofactor>
</comment>
<evidence type="ECO:0000256" key="4">
    <source>
        <dbReference type="ARBA" id="ARBA00022833"/>
    </source>
</evidence>
<dbReference type="GO" id="GO:0046872">
    <property type="term" value="F:metal ion binding"/>
    <property type="evidence" value="ECO:0007669"/>
    <property type="project" value="UniProtKB-KW"/>
</dbReference>
<organism evidence="9 10">
    <name type="scientific">Paracoccus denitrificans</name>
    <dbReference type="NCBI Taxonomy" id="266"/>
    <lineage>
        <taxon>Bacteria</taxon>
        <taxon>Pseudomonadati</taxon>
        <taxon>Pseudomonadota</taxon>
        <taxon>Alphaproteobacteria</taxon>
        <taxon>Rhodobacterales</taxon>
        <taxon>Paracoccaceae</taxon>
        <taxon>Paracoccus</taxon>
    </lineage>
</organism>
<protein>
    <submittedName>
        <fullName evidence="9">L-idonate 5-dehydrogenase</fullName>
    </submittedName>
</protein>
<dbReference type="InterPro" id="IPR011032">
    <property type="entry name" value="GroES-like_sf"/>
</dbReference>
<comment type="similarity">
    <text evidence="2">Belongs to the zinc-containing alcohol dehydrogenase family.</text>
</comment>
<dbReference type="EMBL" id="VAFL01000005">
    <property type="protein sequence ID" value="TKW67151.1"/>
    <property type="molecule type" value="Genomic_DNA"/>
</dbReference>
<dbReference type="PANTHER" id="PTHR43161:SF9">
    <property type="entry name" value="SORBITOL DEHYDROGENASE"/>
    <property type="match status" value="1"/>
</dbReference>
<dbReference type="Proteomes" id="UP000315344">
    <property type="component" value="Unassembled WGS sequence"/>
</dbReference>
<evidence type="ECO:0000256" key="1">
    <source>
        <dbReference type="ARBA" id="ARBA00001947"/>
    </source>
</evidence>
<dbReference type="Pfam" id="PF00107">
    <property type="entry name" value="ADH_zinc_N"/>
    <property type="match status" value="1"/>
</dbReference>
<dbReference type="SUPFAM" id="SSF50129">
    <property type="entry name" value="GroES-like"/>
    <property type="match status" value="1"/>
</dbReference>
<evidence type="ECO:0000256" key="6">
    <source>
        <dbReference type="ARBA" id="ARBA00023027"/>
    </source>
</evidence>
<dbReference type="InterPro" id="IPR013149">
    <property type="entry name" value="ADH-like_C"/>
</dbReference>
<dbReference type="PANTHER" id="PTHR43161">
    <property type="entry name" value="SORBITOL DEHYDROGENASE"/>
    <property type="match status" value="1"/>
</dbReference>
<gene>
    <name evidence="9" type="ORF">DI616_07540</name>
</gene>
<feature type="domain" description="Alcohol dehydrogenase-like N-terminal" evidence="8">
    <location>
        <begin position="25"/>
        <end position="140"/>
    </location>
</feature>
<evidence type="ECO:0000259" key="8">
    <source>
        <dbReference type="Pfam" id="PF08240"/>
    </source>
</evidence>
<feature type="domain" description="Alcohol dehydrogenase-like C-terminal" evidence="7">
    <location>
        <begin position="179"/>
        <end position="304"/>
    </location>
</feature>
<keyword evidence="5" id="KW-0560">Oxidoreductase</keyword>
<evidence type="ECO:0000256" key="3">
    <source>
        <dbReference type="ARBA" id="ARBA00022723"/>
    </source>
</evidence>
<keyword evidence="6" id="KW-0520">NAD</keyword>
<evidence type="ECO:0000313" key="9">
    <source>
        <dbReference type="EMBL" id="TKW67151.1"/>
    </source>
</evidence>
<dbReference type="Gene3D" id="3.90.180.10">
    <property type="entry name" value="Medium-chain alcohol dehydrogenases, catalytic domain"/>
    <property type="match status" value="1"/>
</dbReference>